<feature type="transmembrane region" description="Helical" evidence="7">
    <location>
        <begin position="169"/>
        <end position="190"/>
    </location>
</feature>
<feature type="transmembrane region" description="Helical" evidence="7">
    <location>
        <begin position="25"/>
        <end position="50"/>
    </location>
</feature>
<evidence type="ECO:0000259" key="8">
    <source>
        <dbReference type="PROSITE" id="PS50928"/>
    </source>
</evidence>
<comment type="subcellular location">
    <subcellularLocation>
        <location evidence="1 7">Cell membrane</location>
        <topology evidence="1 7">Multi-pass membrane protein</topology>
    </subcellularLocation>
</comment>
<evidence type="ECO:0000256" key="5">
    <source>
        <dbReference type="ARBA" id="ARBA00022989"/>
    </source>
</evidence>
<proteinExistence type="inferred from homology"/>
<evidence type="ECO:0000256" key="1">
    <source>
        <dbReference type="ARBA" id="ARBA00004651"/>
    </source>
</evidence>
<reference evidence="9 10" key="1">
    <citation type="submission" date="2020-10" db="EMBL/GenBank/DDBJ databases">
        <title>ChiBAC.</title>
        <authorList>
            <person name="Zenner C."/>
            <person name="Hitch T.C.A."/>
            <person name="Clavel T."/>
        </authorList>
    </citation>
    <scope>NUCLEOTIDE SEQUENCE [LARGE SCALE GENOMIC DNA]</scope>
    <source>
        <strain evidence="9 10">DSM 107455</strain>
    </source>
</reference>
<evidence type="ECO:0000256" key="7">
    <source>
        <dbReference type="RuleBase" id="RU363032"/>
    </source>
</evidence>
<evidence type="ECO:0000256" key="4">
    <source>
        <dbReference type="ARBA" id="ARBA00022692"/>
    </source>
</evidence>
<protein>
    <submittedName>
        <fullName evidence="9">Sugar ABC transporter permease</fullName>
    </submittedName>
</protein>
<evidence type="ECO:0000256" key="2">
    <source>
        <dbReference type="ARBA" id="ARBA00022448"/>
    </source>
</evidence>
<dbReference type="RefSeq" id="WP_193530473.1">
    <property type="nucleotide sequence ID" value="NZ_JADCJZ010000003.1"/>
</dbReference>
<organism evidence="9 10">
    <name type="scientific">Thermophilibacter gallinarum</name>
    <dbReference type="NCBI Taxonomy" id="2779357"/>
    <lineage>
        <taxon>Bacteria</taxon>
        <taxon>Bacillati</taxon>
        <taxon>Actinomycetota</taxon>
        <taxon>Coriobacteriia</taxon>
        <taxon>Coriobacteriales</taxon>
        <taxon>Atopobiaceae</taxon>
        <taxon>Thermophilibacter</taxon>
    </lineage>
</organism>
<feature type="transmembrane region" description="Helical" evidence="7">
    <location>
        <begin position="86"/>
        <end position="109"/>
    </location>
</feature>
<dbReference type="EMBL" id="JADCJZ010000003">
    <property type="protein sequence ID" value="MBE5024851.1"/>
    <property type="molecule type" value="Genomic_DNA"/>
</dbReference>
<comment type="caution">
    <text evidence="9">The sequence shown here is derived from an EMBL/GenBank/DDBJ whole genome shotgun (WGS) entry which is preliminary data.</text>
</comment>
<dbReference type="SUPFAM" id="SSF161098">
    <property type="entry name" value="MetI-like"/>
    <property type="match status" value="1"/>
</dbReference>
<dbReference type="PANTHER" id="PTHR30193">
    <property type="entry name" value="ABC TRANSPORTER PERMEASE PROTEIN"/>
    <property type="match status" value="1"/>
</dbReference>
<accession>A0ABR9QUV7</accession>
<evidence type="ECO:0000256" key="3">
    <source>
        <dbReference type="ARBA" id="ARBA00022475"/>
    </source>
</evidence>
<keyword evidence="2 7" id="KW-0813">Transport</keyword>
<dbReference type="InterPro" id="IPR051393">
    <property type="entry name" value="ABC_transporter_permease"/>
</dbReference>
<feature type="transmembrane region" description="Helical" evidence="7">
    <location>
        <begin position="273"/>
        <end position="294"/>
    </location>
</feature>
<dbReference type="Proteomes" id="UP001194273">
    <property type="component" value="Unassembled WGS sequence"/>
</dbReference>
<feature type="domain" description="ABC transmembrane type-1" evidence="8">
    <location>
        <begin position="83"/>
        <end position="294"/>
    </location>
</feature>
<keyword evidence="6 7" id="KW-0472">Membrane</keyword>
<gene>
    <name evidence="9" type="ORF">INF26_08350</name>
</gene>
<keyword evidence="4 7" id="KW-0812">Transmembrane</keyword>
<dbReference type="Pfam" id="PF00528">
    <property type="entry name" value="BPD_transp_1"/>
    <property type="match status" value="1"/>
</dbReference>
<name>A0ABR9QUV7_9ACTN</name>
<dbReference type="PANTHER" id="PTHR30193:SF37">
    <property type="entry name" value="INNER MEMBRANE ABC TRANSPORTER PERMEASE PROTEIN YCJO"/>
    <property type="match status" value="1"/>
</dbReference>
<keyword evidence="10" id="KW-1185">Reference proteome</keyword>
<evidence type="ECO:0000256" key="6">
    <source>
        <dbReference type="ARBA" id="ARBA00023136"/>
    </source>
</evidence>
<dbReference type="InterPro" id="IPR000515">
    <property type="entry name" value="MetI-like"/>
</dbReference>
<dbReference type="PROSITE" id="PS50928">
    <property type="entry name" value="ABC_TM1"/>
    <property type="match status" value="1"/>
</dbReference>
<keyword evidence="5 7" id="KW-1133">Transmembrane helix</keyword>
<evidence type="ECO:0000313" key="9">
    <source>
        <dbReference type="EMBL" id="MBE5024851.1"/>
    </source>
</evidence>
<sequence length="305" mass="34382">MKSVAASLRGRRSRPTSLERNNYKWVYLFLLPTLIVFVMFYAAPIIQVFLTSFTTWNGFTDPVFSGLQNYVNLVNSRGFLLAMQNLLYWSLLATFVHVGFGVLVAFVLFQKPHGWKLARAVFMIPNVISAAAWAMIYRFFFNNDFGVLNTVIRFVIPDFTVQWFYESPWAFWAVAFTWMFYAVIVTLVVLGDLMNIPAELAEAARIDGASGWRLIRDIQLPLCRSSIGTSVIVSVTARIAMYEQIALTTAGGPGNDTMSLSIMLVNGIMDYRYGYANAIGVVMFVIGLVVLALINRAFRMDESDL</sequence>
<dbReference type="Gene3D" id="1.10.3720.10">
    <property type="entry name" value="MetI-like"/>
    <property type="match status" value="1"/>
</dbReference>
<keyword evidence="3" id="KW-1003">Cell membrane</keyword>
<comment type="similarity">
    <text evidence="7">Belongs to the binding-protein-dependent transport system permease family.</text>
</comment>
<evidence type="ECO:0000313" key="10">
    <source>
        <dbReference type="Proteomes" id="UP001194273"/>
    </source>
</evidence>
<dbReference type="CDD" id="cd06261">
    <property type="entry name" value="TM_PBP2"/>
    <property type="match status" value="1"/>
</dbReference>
<feature type="transmembrane region" description="Helical" evidence="7">
    <location>
        <begin position="121"/>
        <end position="140"/>
    </location>
</feature>
<dbReference type="InterPro" id="IPR035906">
    <property type="entry name" value="MetI-like_sf"/>
</dbReference>